<gene>
    <name evidence="1" type="ordered locus">DSY2175</name>
</gene>
<dbReference type="STRING" id="138119.DSY2175"/>
<evidence type="ECO:0000313" key="2">
    <source>
        <dbReference type="Proteomes" id="UP000001946"/>
    </source>
</evidence>
<dbReference type="eggNOG" id="COG3500">
    <property type="taxonomic scope" value="Bacteria"/>
</dbReference>
<dbReference type="EMBL" id="AP008230">
    <property type="protein sequence ID" value="BAE83964.1"/>
    <property type="molecule type" value="Genomic_DNA"/>
</dbReference>
<dbReference type="Proteomes" id="UP000001946">
    <property type="component" value="Chromosome"/>
</dbReference>
<protein>
    <recommendedName>
        <fullName evidence="3">Phage protein D</fullName>
    </recommendedName>
</protein>
<reference evidence="1 2" key="1">
    <citation type="journal article" date="2006" name="J. Bacteriol.">
        <title>Complete genome sequence of the dehalorespiring bacterium Desulfitobacterium hafniense Y51 and comparison with Dehalococcoides ethenogenes 195.</title>
        <authorList>
            <person name="Nonaka H."/>
            <person name="Keresztes G."/>
            <person name="Shinoda Y."/>
            <person name="Ikenaga Y."/>
            <person name="Abe M."/>
            <person name="Naito K."/>
            <person name="Inatomi K."/>
            <person name="Furukawa K."/>
            <person name="Inui M."/>
            <person name="Yukawa H."/>
        </authorList>
    </citation>
    <scope>NUCLEOTIDE SEQUENCE [LARGE SCALE GENOMIC DNA]</scope>
    <source>
        <strain evidence="1 2">Y51</strain>
    </source>
</reference>
<name>Q24VH8_DESHY</name>
<dbReference type="AlphaFoldDB" id="Q24VH8"/>
<sequence length="301" mass="34221">MQLIYEGVDITADIEIRRAYLIDNAGGEFDSIELCVNDPKGLWSQWKPEKNHTIQIKESGFDSGVMYADEISQRRGTISIKALPVKQEAKTEFTRAWDNVRFLEIAQEIAGRQGLRLTTYDIQNHFYNRVDQLQQSDLQFLSFRCLIEGYCLKVSNGKLIVFNESVMEAQAPSVTLIPDDIDGDFVFKNKSNQIYGACRVVNTLYPFEFKSGHGPTLKIDKLNPGSLGESERYSKALLRSKNKYEKTFSGLIRLDPGIAAGSTLQLKNFGLANGNYYAYQVIHRFKEKCTELRLRAPLEGY</sequence>
<evidence type="ECO:0000313" key="1">
    <source>
        <dbReference type="EMBL" id="BAE83964.1"/>
    </source>
</evidence>
<dbReference type="RefSeq" id="WP_011460133.1">
    <property type="nucleotide sequence ID" value="NC_007907.1"/>
</dbReference>
<dbReference type="SUPFAM" id="SSF69279">
    <property type="entry name" value="Phage tail proteins"/>
    <property type="match status" value="1"/>
</dbReference>
<dbReference type="HOGENOM" id="CLU_050639_1_0_9"/>
<proteinExistence type="predicted"/>
<dbReference type="KEGG" id="dsy:DSY2175"/>
<evidence type="ECO:0008006" key="3">
    <source>
        <dbReference type="Google" id="ProtNLM"/>
    </source>
</evidence>
<organism evidence="1 2">
    <name type="scientific">Desulfitobacterium hafniense (strain Y51)</name>
    <dbReference type="NCBI Taxonomy" id="138119"/>
    <lineage>
        <taxon>Bacteria</taxon>
        <taxon>Bacillati</taxon>
        <taxon>Bacillota</taxon>
        <taxon>Clostridia</taxon>
        <taxon>Eubacteriales</taxon>
        <taxon>Desulfitobacteriaceae</taxon>
        <taxon>Desulfitobacterium</taxon>
    </lineage>
</organism>
<accession>Q24VH8</accession>
<keyword evidence="2" id="KW-1185">Reference proteome</keyword>